<proteinExistence type="predicted"/>
<protein>
    <submittedName>
        <fullName evidence="1">7695_t:CDS:1</fullName>
    </submittedName>
</protein>
<dbReference type="EMBL" id="CAJVPM010032920">
    <property type="protein sequence ID" value="CAG8683864.1"/>
    <property type="molecule type" value="Genomic_DNA"/>
</dbReference>
<evidence type="ECO:0000313" key="1">
    <source>
        <dbReference type="EMBL" id="CAG8683864.1"/>
    </source>
</evidence>
<gene>
    <name evidence="1" type="ORF">SCALOS_LOCUS9833</name>
</gene>
<evidence type="ECO:0000313" key="2">
    <source>
        <dbReference type="Proteomes" id="UP000789860"/>
    </source>
</evidence>
<feature type="non-terminal residue" evidence="1">
    <location>
        <position position="1"/>
    </location>
</feature>
<sequence>KLANPKTIEYQVVRTSLLPGILKTVRENKKHALPIKAFEVSDVVFKDNSFERLTRNERHVCAIYCNKVSGFEIIHGLVNRIMDMLNVNLVSASKNEK</sequence>
<comment type="caution">
    <text evidence="1">The sequence shown here is derived from an EMBL/GenBank/DDBJ whole genome shotgun (WGS) entry which is preliminary data.</text>
</comment>
<accession>A0ACA9P0A2</accession>
<feature type="non-terminal residue" evidence="1">
    <location>
        <position position="97"/>
    </location>
</feature>
<reference evidence="1" key="1">
    <citation type="submission" date="2021-06" db="EMBL/GenBank/DDBJ databases">
        <authorList>
            <person name="Kallberg Y."/>
            <person name="Tangrot J."/>
            <person name="Rosling A."/>
        </authorList>
    </citation>
    <scope>NUCLEOTIDE SEQUENCE</scope>
    <source>
        <strain evidence="1">AU212A</strain>
    </source>
</reference>
<name>A0ACA9P0A2_9GLOM</name>
<organism evidence="1 2">
    <name type="scientific">Scutellospora calospora</name>
    <dbReference type="NCBI Taxonomy" id="85575"/>
    <lineage>
        <taxon>Eukaryota</taxon>
        <taxon>Fungi</taxon>
        <taxon>Fungi incertae sedis</taxon>
        <taxon>Mucoromycota</taxon>
        <taxon>Glomeromycotina</taxon>
        <taxon>Glomeromycetes</taxon>
        <taxon>Diversisporales</taxon>
        <taxon>Gigasporaceae</taxon>
        <taxon>Scutellospora</taxon>
    </lineage>
</organism>
<dbReference type="Proteomes" id="UP000789860">
    <property type="component" value="Unassembled WGS sequence"/>
</dbReference>
<keyword evidence="2" id="KW-1185">Reference proteome</keyword>